<organism evidence="2 3">
    <name type="scientific">Clostridium chromiireducens</name>
    <dbReference type="NCBI Taxonomy" id="225345"/>
    <lineage>
        <taxon>Bacteria</taxon>
        <taxon>Bacillati</taxon>
        <taxon>Bacillota</taxon>
        <taxon>Clostridia</taxon>
        <taxon>Eubacteriales</taxon>
        <taxon>Clostridiaceae</taxon>
        <taxon>Clostridium</taxon>
    </lineage>
</organism>
<dbReference type="RefSeq" id="WP_160360041.1">
    <property type="nucleotide sequence ID" value="NZ_WSRQ01000029.1"/>
</dbReference>
<dbReference type="AlphaFoldDB" id="A0A964RPE5"/>
<keyword evidence="1" id="KW-1133">Transmembrane helix</keyword>
<dbReference type="InterPro" id="IPR025373">
    <property type="entry name" value="DUF4363"/>
</dbReference>
<feature type="transmembrane region" description="Helical" evidence="1">
    <location>
        <begin position="6"/>
        <end position="27"/>
    </location>
</feature>
<dbReference type="EMBL" id="WSRQ01000029">
    <property type="protein sequence ID" value="MVX65285.1"/>
    <property type="molecule type" value="Genomic_DNA"/>
</dbReference>
<keyword evidence="1" id="KW-0472">Membrane</keyword>
<dbReference type="Pfam" id="PF14276">
    <property type="entry name" value="DUF4363"/>
    <property type="match status" value="1"/>
</dbReference>
<accession>A0A964RPE5</accession>
<gene>
    <name evidence="2" type="ORF">GKZ28_16455</name>
</gene>
<protein>
    <submittedName>
        <fullName evidence="2">DUF4363 family protein</fullName>
    </submittedName>
</protein>
<comment type="caution">
    <text evidence="2">The sequence shown here is derived from an EMBL/GenBank/DDBJ whole genome shotgun (WGS) entry which is preliminary data.</text>
</comment>
<reference evidence="2" key="1">
    <citation type="submission" date="2019-12" db="EMBL/GenBank/DDBJ databases">
        <title>Microbes associate with the intestines of laboratory mice.</title>
        <authorList>
            <person name="Navarre W."/>
            <person name="Wong E."/>
        </authorList>
    </citation>
    <scope>NUCLEOTIDE SEQUENCE</scope>
    <source>
        <strain evidence="2">NM79_F5</strain>
    </source>
</reference>
<sequence>MRKFLIISIPIVALISFVLIMLSGSFLKKFSVKNDSIPESIQLITQDIELENWENANEKIENLSTKWKTFVKRIQFSSERDEINSLDTSIARLRGAIAAKDKSASLIELSEAYEHWEELGK</sequence>
<dbReference type="Proteomes" id="UP000656077">
    <property type="component" value="Unassembled WGS sequence"/>
</dbReference>
<evidence type="ECO:0000313" key="2">
    <source>
        <dbReference type="EMBL" id="MVX65285.1"/>
    </source>
</evidence>
<evidence type="ECO:0000256" key="1">
    <source>
        <dbReference type="SAM" id="Phobius"/>
    </source>
</evidence>
<keyword evidence="1" id="KW-0812">Transmembrane</keyword>
<proteinExistence type="predicted"/>
<evidence type="ECO:0000313" key="3">
    <source>
        <dbReference type="Proteomes" id="UP000656077"/>
    </source>
</evidence>
<name>A0A964RPE5_9CLOT</name>